<dbReference type="EMBL" id="LFZO01000469">
    <property type="protein sequence ID" value="KXT08256.1"/>
    <property type="molecule type" value="Genomic_DNA"/>
</dbReference>
<dbReference type="OrthoDB" id="5395390at2759"/>
<dbReference type="Gene3D" id="3.80.10.10">
    <property type="entry name" value="Ribonuclease Inhibitor"/>
    <property type="match status" value="1"/>
</dbReference>
<dbReference type="InterPro" id="IPR032675">
    <property type="entry name" value="LRR_dom_sf"/>
</dbReference>
<feature type="region of interest" description="Disordered" evidence="1">
    <location>
        <begin position="621"/>
        <end position="696"/>
    </location>
</feature>
<dbReference type="AlphaFoldDB" id="A0A139I0J4"/>
<dbReference type="STRING" id="113226.A0A139I0J4"/>
<evidence type="ECO:0000313" key="2">
    <source>
        <dbReference type="EMBL" id="KXT08256.1"/>
    </source>
</evidence>
<reference evidence="2 3" key="1">
    <citation type="submission" date="2015-07" db="EMBL/GenBank/DDBJ databases">
        <title>Comparative genomics of the Sigatoka disease complex on banana suggests a link between parallel evolutionary changes in Pseudocercospora fijiensis and Pseudocercospora eumusae and increased virulence on the banana host.</title>
        <authorList>
            <person name="Chang T.-C."/>
            <person name="Salvucci A."/>
            <person name="Crous P.W."/>
            <person name="Stergiopoulos I."/>
        </authorList>
    </citation>
    <scope>NUCLEOTIDE SEQUENCE [LARGE SCALE GENOMIC DNA]</scope>
    <source>
        <strain evidence="2 3">CBS 116634</strain>
    </source>
</reference>
<feature type="region of interest" description="Disordered" evidence="1">
    <location>
        <begin position="49"/>
        <end position="120"/>
    </location>
</feature>
<name>A0A139I0J4_9PEZI</name>
<organism evidence="2 3">
    <name type="scientific">Pseudocercospora musae</name>
    <dbReference type="NCBI Taxonomy" id="113226"/>
    <lineage>
        <taxon>Eukaryota</taxon>
        <taxon>Fungi</taxon>
        <taxon>Dikarya</taxon>
        <taxon>Ascomycota</taxon>
        <taxon>Pezizomycotina</taxon>
        <taxon>Dothideomycetes</taxon>
        <taxon>Dothideomycetidae</taxon>
        <taxon>Mycosphaerellales</taxon>
        <taxon>Mycosphaerellaceae</taxon>
        <taxon>Pseudocercospora</taxon>
    </lineage>
</organism>
<comment type="caution">
    <text evidence="2">The sequence shown here is derived from an EMBL/GenBank/DDBJ whole genome shotgun (WGS) entry which is preliminary data.</text>
</comment>
<proteinExistence type="predicted"/>
<dbReference type="SUPFAM" id="SSF52047">
    <property type="entry name" value="RNI-like"/>
    <property type="match status" value="1"/>
</dbReference>
<accession>A0A139I0J4</accession>
<evidence type="ECO:0000313" key="3">
    <source>
        <dbReference type="Proteomes" id="UP000073492"/>
    </source>
</evidence>
<dbReference type="Proteomes" id="UP000073492">
    <property type="component" value="Unassembled WGS sequence"/>
</dbReference>
<sequence>MKTEATLARRRPAACFTKQTPPKVALFSKRHAHIERSLDRVQLLAGAMAPAMKRRSTRQSASRKRSIYYEPDTDEDDFEASGKSEEDFVRDTEVVQEPLPKKRKVERKRKPQTRSKAVARTKQTTLVRAFRIGKARRAQPAPVKKGFEGPSDGNIPNWTALPEEVLKQIFLYASVPVDEFSRDASANATWLLKTARSVCRAFGLAALEVLYQSPPILNTYHPHQLLDLLQMPRDDRYINYNVKVHRLNMDVRTVAYAASGRPSLDVPQLVSQLPQLQHMEILHPRYYPPFRPVKVQKWTFSPTDVIKAFEDCGTRLRTWRWSRDTIPRNDPVALYKTMSIAHESIVFAYLKRLVVTGFNVDDSFEPTVAETNAEGEPQAQPPGLATSIAKLPSLVDLTFISCDTIMEKFLQRLPTNLQRLELTSCLEITSEMMRDFFKTSGLHLKELVVNHNAALNLSFTTSLKELCPCLEALKVDLHYYSEKDSVNDAEALYDELLPETDIPSWPSTLRHLEIIHAQKWSPEAAQTLFRSLVDNAPDLLQLRTLIIHAHINIPWRDRAGFRDQWIERLGRVYLRRNGSPNENLGSIRQFKLWKATQTESSPNSGGSDELSREWNETMPLRSRRAVAVQPSPYKCAGDRQRYSDSEVEHETASKRQPRRSRRVAQSQASVVDKTATPSPESDSQSDDGSNVGDWRRTPEKFIHGLCTTVDIRIDNQRPRENQWTEGDFMDDELSGDEDWNEDAEEEEDGYAW</sequence>
<feature type="compositionally biased region" description="Basic and acidic residues" evidence="1">
    <location>
        <begin position="711"/>
        <end position="722"/>
    </location>
</feature>
<feature type="compositionally biased region" description="Basic residues" evidence="1">
    <location>
        <begin position="101"/>
        <end position="119"/>
    </location>
</feature>
<protein>
    <submittedName>
        <fullName evidence="2">Uncharacterized protein</fullName>
    </submittedName>
</protein>
<feature type="compositionally biased region" description="Acidic residues" evidence="1">
    <location>
        <begin position="727"/>
        <end position="752"/>
    </location>
</feature>
<keyword evidence="3" id="KW-1185">Reference proteome</keyword>
<feature type="region of interest" description="Disordered" evidence="1">
    <location>
        <begin position="711"/>
        <end position="752"/>
    </location>
</feature>
<feature type="compositionally biased region" description="Basic and acidic residues" evidence="1">
    <location>
        <begin position="80"/>
        <end position="93"/>
    </location>
</feature>
<feature type="compositionally biased region" description="Polar residues" evidence="1">
    <location>
        <begin position="675"/>
        <end position="688"/>
    </location>
</feature>
<feature type="compositionally biased region" description="Basic and acidic residues" evidence="1">
    <location>
        <begin position="636"/>
        <end position="653"/>
    </location>
</feature>
<evidence type="ECO:0000256" key="1">
    <source>
        <dbReference type="SAM" id="MobiDB-lite"/>
    </source>
</evidence>
<feature type="compositionally biased region" description="Basic residues" evidence="1">
    <location>
        <begin position="52"/>
        <end position="66"/>
    </location>
</feature>
<gene>
    <name evidence="2" type="ORF">AC579_8480</name>
</gene>